<organism evidence="4 5">
    <name type="scientific">Diaporthe australafricana</name>
    <dbReference type="NCBI Taxonomy" id="127596"/>
    <lineage>
        <taxon>Eukaryota</taxon>
        <taxon>Fungi</taxon>
        <taxon>Dikarya</taxon>
        <taxon>Ascomycota</taxon>
        <taxon>Pezizomycotina</taxon>
        <taxon>Sordariomycetes</taxon>
        <taxon>Sordariomycetidae</taxon>
        <taxon>Diaporthales</taxon>
        <taxon>Diaporthaceae</taxon>
        <taxon>Diaporthe</taxon>
    </lineage>
</organism>
<dbReference type="PANTHER" id="PTHR46771:SF5">
    <property type="entry name" value="DETERIN"/>
    <property type="match status" value="1"/>
</dbReference>
<dbReference type="CDD" id="cd00022">
    <property type="entry name" value="BIR"/>
    <property type="match status" value="1"/>
</dbReference>
<evidence type="ECO:0000256" key="2">
    <source>
        <dbReference type="ARBA" id="ARBA00022833"/>
    </source>
</evidence>
<gene>
    <name evidence="4" type="primary">BIRC5</name>
    <name evidence="4" type="ORF">Daus18300_000107</name>
</gene>
<evidence type="ECO:0000256" key="3">
    <source>
        <dbReference type="SAM" id="MobiDB-lite"/>
    </source>
</evidence>
<dbReference type="PANTHER" id="PTHR46771">
    <property type="entry name" value="DETERIN"/>
    <property type="match status" value="1"/>
</dbReference>
<evidence type="ECO:0000256" key="1">
    <source>
        <dbReference type="ARBA" id="ARBA00022723"/>
    </source>
</evidence>
<dbReference type="Proteomes" id="UP001583177">
    <property type="component" value="Unassembled WGS sequence"/>
</dbReference>
<feature type="compositionally biased region" description="Basic residues" evidence="3">
    <location>
        <begin position="199"/>
        <end position="214"/>
    </location>
</feature>
<protein>
    <submittedName>
        <fullName evidence="4">Baculoviral IAP repeat-containing protein 5</fullName>
    </submittedName>
</protein>
<dbReference type="SMART" id="SM00238">
    <property type="entry name" value="BIR"/>
    <property type="match status" value="1"/>
</dbReference>
<feature type="compositionally biased region" description="Polar residues" evidence="3">
    <location>
        <begin position="158"/>
        <end position="167"/>
    </location>
</feature>
<sequence>MPVIKALEASDATNATNATQPSGLDEFLEMPPRAPKKDPDLKSYFQYHNRIASFLDWQLDWELNDDKPSPEKMARAGFFFYVKANYKEDTVMCPDCGVTAFDWEPNDDPLGEHMKASPHCEFARRQAVLIQVKAAKAAKAAKDAEKLVDAKQEAAASEQKNASNVPQQKRPYKKRAAAGISKADELATAEADQDDGDKPKKRRAPRAKKQSGPA</sequence>
<dbReference type="Gene3D" id="1.10.1170.10">
    <property type="entry name" value="Inhibitor Of Apoptosis Protein (2mihbC-IAP-1), Chain A"/>
    <property type="match status" value="1"/>
</dbReference>
<accession>A0ABR3Y7H8</accession>
<name>A0ABR3Y7H8_9PEZI</name>
<evidence type="ECO:0000313" key="5">
    <source>
        <dbReference type="Proteomes" id="UP001583177"/>
    </source>
</evidence>
<evidence type="ECO:0000313" key="4">
    <source>
        <dbReference type="EMBL" id="KAL1883998.1"/>
    </source>
</evidence>
<dbReference type="InterPro" id="IPR051190">
    <property type="entry name" value="Baculoviral_IAP"/>
</dbReference>
<keyword evidence="2" id="KW-0862">Zinc</keyword>
<comment type="caution">
    <text evidence="4">The sequence shown here is derived from an EMBL/GenBank/DDBJ whole genome shotgun (WGS) entry which is preliminary data.</text>
</comment>
<keyword evidence="1" id="KW-0479">Metal-binding</keyword>
<reference evidence="4 5" key="1">
    <citation type="journal article" date="2024" name="IMA Fungus">
        <title>IMA Genome - F19 : A genome assembly and annotation guide to empower mycologists, including annotated draft genome sequences of Ceratocystis pirilliformis, Diaporthe australafricana, Fusarium ophioides, Paecilomyces lecythidis, and Sporothrix stenoceras.</title>
        <authorList>
            <person name="Aylward J."/>
            <person name="Wilson A.M."/>
            <person name="Visagie C.M."/>
            <person name="Spraker J."/>
            <person name="Barnes I."/>
            <person name="Buitendag C."/>
            <person name="Ceriani C."/>
            <person name="Del Mar Angel L."/>
            <person name="du Plessis D."/>
            <person name="Fuchs T."/>
            <person name="Gasser K."/>
            <person name="Kramer D."/>
            <person name="Li W."/>
            <person name="Munsamy K."/>
            <person name="Piso A."/>
            <person name="Price J.L."/>
            <person name="Sonnekus B."/>
            <person name="Thomas C."/>
            <person name="van der Nest A."/>
            <person name="van Dijk A."/>
            <person name="van Heerden A."/>
            <person name="van Vuuren N."/>
            <person name="Yilmaz N."/>
            <person name="Duong T.A."/>
            <person name="van der Merwe N.A."/>
            <person name="Wingfield M.J."/>
            <person name="Wingfield B.D."/>
        </authorList>
    </citation>
    <scope>NUCLEOTIDE SEQUENCE [LARGE SCALE GENOMIC DNA]</scope>
    <source>
        <strain evidence="4 5">CMW 18300</strain>
    </source>
</reference>
<dbReference type="InterPro" id="IPR001370">
    <property type="entry name" value="BIR_rpt"/>
</dbReference>
<dbReference type="EMBL" id="JAWRVE010000001">
    <property type="protein sequence ID" value="KAL1883998.1"/>
    <property type="molecule type" value="Genomic_DNA"/>
</dbReference>
<dbReference type="Pfam" id="PF00653">
    <property type="entry name" value="BIR"/>
    <property type="match status" value="1"/>
</dbReference>
<proteinExistence type="predicted"/>
<dbReference type="SUPFAM" id="SSF57924">
    <property type="entry name" value="Inhibitor of apoptosis (IAP) repeat"/>
    <property type="match status" value="1"/>
</dbReference>
<keyword evidence="5" id="KW-1185">Reference proteome</keyword>
<dbReference type="PROSITE" id="PS50143">
    <property type="entry name" value="BIR_REPEAT_2"/>
    <property type="match status" value="1"/>
</dbReference>
<feature type="region of interest" description="Disordered" evidence="3">
    <location>
        <begin position="150"/>
        <end position="214"/>
    </location>
</feature>